<dbReference type="RefSeq" id="WP_353475573.1">
    <property type="nucleotide sequence ID" value="NZ_CP123385.1"/>
</dbReference>
<reference evidence="1" key="1">
    <citation type="submission" date="2023-02" db="EMBL/GenBank/DDBJ databases">
        <title>Description and genomic characterization of Salipiger bruguierae sp. nov., isolated from the sediment of mangrove plant Bruguiera sexangula.</title>
        <authorList>
            <person name="Long M."/>
        </authorList>
    </citation>
    <scope>NUCLEOTIDE SEQUENCE</scope>
    <source>
        <strain evidence="1">H15</strain>
    </source>
</reference>
<dbReference type="EMBL" id="CP123385">
    <property type="protein sequence ID" value="XCC96680.1"/>
    <property type="molecule type" value="Genomic_DNA"/>
</dbReference>
<protein>
    <submittedName>
        <fullName evidence="1">Uncharacterized protein</fullName>
    </submittedName>
</protein>
<organism evidence="1">
    <name type="scientific">Alloyangia sp. H15</name>
    <dbReference type="NCBI Taxonomy" id="3029062"/>
    <lineage>
        <taxon>Bacteria</taxon>
        <taxon>Pseudomonadati</taxon>
        <taxon>Pseudomonadota</taxon>
        <taxon>Alphaproteobacteria</taxon>
        <taxon>Rhodobacterales</taxon>
        <taxon>Roseobacteraceae</taxon>
        <taxon>Alloyangia</taxon>
    </lineage>
</organism>
<evidence type="ECO:0000313" key="1">
    <source>
        <dbReference type="EMBL" id="XCC96680.1"/>
    </source>
</evidence>
<sequence>MALLQDADDLLFAETAFPHRLSARLENRLTSNCGLFRVAVTRVDLQGALIDILELSVVDERDLRKQKASCERRLINL</sequence>
<dbReference type="AlphaFoldDB" id="A0AAU8AP87"/>
<proteinExistence type="predicted"/>
<accession>A0AAU8AP87</accession>
<name>A0AAU8AP87_9RHOB</name>
<gene>
    <name evidence="1" type="ORF">PVT71_17055</name>
</gene>